<dbReference type="InterPro" id="IPR039422">
    <property type="entry name" value="MarR/SlyA-like"/>
</dbReference>
<dbReference type="SMART" id="SM00347">
    <property type="entry name" value="HTH_MARR"/>
    <property type="match status" value="1"/>
</dbReference>
<proteinExistence type="predicted"/>
<evidence type="ECO:0000313" key="5">
    <source>
        <dbReference type="Proteomes" id="UP000198701"/>
    </source>
</evidence>
<evidence type="ECO:0000313" key="4">
    <source>
        <dbReference type="EMBL" id="SDK58252.1"/>
    </source>
</evidence>
<dbReference type="GO" id="GO:0003677">
    <property type="term" value="F:DNA binding"/>
    <property type="evidence" value="ECO:0007669"/>
    <property type="project" value="UniProtKB-KW"/>
</dbReference>
<dbReference type="Gene3D" id="1.10.10.10">
    <property type="entry name" value="Winged helix-like DNA-binding domain superfamily/Winged helix DNA-binding domain"/>
    <property type="match status" value="1"/>
</dbReference>
<organism evidence="4 5">
    <name type="scientific">Cryobacterium psychrotolerans</name>
    <dbReference type="NCBI Taxonomy" id="386301"/>
    <lineage>
        <taxon>Bacteria</taxon>
        <taxon>Bacillati</taxon>
        <taxon>Actinomycetota</taxon>
        <taxon>Actinomycetes</taxon>
        <taxon>Micrococcales</taxon>
        <taxon>Microbacteriaceae</taxon>
        <taxon>Cryobacterium</taxon>
    </lineage>
</organism>
<keyword evidence="5" id="KW-1185">Reference proteome</keyword>
<reference evidence="4 5" key="1">
    <citation type="submission" date="2016-10" db="EMBL/GenBank/DDBJ databases">
        <authorList>
            <person name="de Groot N.N."/>
        </authorList>
    </citation>
    <scope>NUCLEOTIDE SEQUENCE [LARGE SCALE GENOMIC DNA]</scope>
    <source>
        <strain evidence="4 5">CGMCC 1.5382</strain>
    </source>
</reference>
<evidence type="ECO:0000256" key="3">
    <source>
        <dbReference type="ARBA" id="ARBA00023163"/>
    </source>
</evidence>
<dbReference type="PANTHER" id="PTHR33164:SF104">
    <property type="entry name" value="TRANSCRIPTIONAL REGULATORY PROTEIN"/>
    <property type="match status" value="1"/>
</dbReference>
<dbReference type="InterPro" id="IPR036388">
    <property type="entry name" value="WH-like_DNA-bd_sf"/>
</dbReference>
<dbReference type="EMBL" id="FNFU01000008">
    <property type="protein sequence ID" value="SDK58252.1"/>
    <property type="molecule type" value="Genomic_DNA"/>
</dbReference>
<dbReference type="PRINTS" id="PR00598">
    <property type="entry name" value="HTHMARR"/>
</dbReference>
<dbReference type="SUPFAM" id="SSF46785">
    <property type="entry name" value="Winged helix' DNA-binding domain"/>
    <property type="match status" value="1"/>
</dbReference>
<accession>A0A1G9D2T8</accession>
<dbReference type="PANTHER" id="PTHR33164">
    <property type="entry name" value="TRANSCRIPTIONAL REGULATOR, MARR FAMILY"/>
    <property type="match status" value="1"/>
</dbReference>
<dbReference type="GO" id="GO:0003700">
    <property type="term" value="F:DNA-binding transcription factor activity"/>
    <property type="evidence" value="ECO:0007669"/>
    <property type="project" value="InterPro"/>
</dbReference>
<gene>
    <name evidence="4" type="ORF">SAMN05216282_10857</name>
</gene>
<name>A0A1G9D2T8_9MICO</name>
<dbReference type="RefSeq" id="WP_092323308.1">
    <property type="nucleotide sequence ID" value="NZ_FNFU01000008.1"/>
</dbReference>
<sequence>MGVRVADRAVAVSAWEALFRAQVAIMRGLAEDFPSREISFNEYDVLFTLSRRPDWRLRLRELNKNVLLTQPSVSRLVDRLVSRGYLRKRGDPDDRRGAIVELTTEGFALFRRVAALHMASIAHRIGDALSEDELMQLTDLCDRLRTGSPQERLSLPGDPRPGE</sequence>
<dbReference type="Proteomes" id="UP000198701">
    <property type="component" value="Unassembled WGS sequence"/>
</dbReference>
<dbReference type="STRING" id="386301.SAMN05216282_10857"/>
<keyword evidence="1" id="KW-0805">Transcription regulation</keyword>
<dbReference type="OrthoDB" id="3178168at2"/>
<dbReference type="GO" id="GO:0006950">
    <property type="term" value="P:response to stress"/>
    <property type="evidence" value="ECO:0007669"/>
    <property type="project" value="TreeGrafter"/>
</dbReference>
<dbReference type="InterPro" id="IPR000835">
    <property type="entry name" value="HTH_MarR-typ"/>
</dbReference>
<evidence type="ECO:0000256" key="2">
    <source>
        <dbReference type="ARBA" id="ARBA00023125"/>
    </source>
</evidence>
<dbReference type="InterPro" id="IPR023187">
    <property type="entry name" value="Tscrpt_reg_MarR-type_CS"/>
</dbReference>
<dbReference type="Pfam" id="PF12802">
    <property type="entry name" value="MarR_2"/>
    <property type="match status" value="1"/>
</dbReference>
<keyword evidence="3" id="KW-0804">Transcription</keyword>
<dbReference type="PROSITE" id="PS50995">
    <property type="entry name" value="HTH_MARR_2"/>
    <property type="match status" value="1"/>
</dbReference>
<protein>
    <submittedName>
        <fullName evidence="4">Transcriptional regulator, MarR family</fullName>
    </submittedName>
</protein>
<dbReference type="PROSITE" id="PS01117">
    <property type="entry name" value="HTH_MARR_1"/>
    <property type="match status" value="1"/>
</dbReference>
<dbReference type="InterPro" id="IPR036390">
    <property type="entry name" value="WH_DNA-bd_sf"/>
</dbReference>
<keyword evidence="2" id="KW-0238">DNA-binding</keyword>
<evidence type="ECO:0000256" key="1">
    <source>
        <dbReference type="ARBA" id="ARBA00023015"/>
    </source>
</evidence>
<dbReference type="AlphaFoldDB" id="A0A1G9D2T8"/>